<keyword evidence="1" id="KW-0472">Membrane</keyword>
<evidence type="ECO:0000313" key="2">
    <source>
        <dbReference type="EMBL" id="MBX54544.1"/>
    </source>
</evidence>
<keyword evidence="1" id="KW-1133">Transmembrane helix</keyword>
<organism evidence="2">
    <name type="scientific">Rhizophora mucronata</name>
    <name type="common">Asiatic mangrove</name>
    <dbReference type="NCBI Taxonomy" id="61149"/>
    <lineage>
        <taxon>Eukaryota</taxon>
        <taxon>Viridiplantae</taxon>
        <taxon>Streptophyta</taxon>
        <taxon>Embryophyta</taxon>
        <taxon>Tracheophyta</taxon>
        <taxon>Spermatophyta</taxon>
        <taxon>Magnoliopsida</taxon>
        <taxon>eudicotyledons</taxon>
        <taxon>Gunneridae</taxon>
        <taxon>Pentapetalae</taxon>
        <taxon>rosids</taxon>
        <taxon>fabids</taxon>
        <taxon>Malpighiales</taxon>
        <taxon>Rhizophoraceae</taxon>
        <taxon>Rhizophora</taxon>
    </lineage>
</organism>
<sequence>MEQSFWNTTCMSSLACVQCSFKIFIYHLVFVAWFVQYEDHYVEAKEKDEWHFAANDCSHNCQMLQSQLEQFQISQLYPSDLSFPPPLKK</sequence>
<proteinExistence type="predicted"/>
<protein>
    <submittedName>
        <fullName evidence="2">Uncharacterized protein</fullName>
    </submittedName>
</protein>
<feature type="transmembrane region" description="Helical" evidence="1">
    <location>
        <begin position="12"/>
        <end position="35"/>
    </location>
</feature>
<keyword evidence="1" id="KW-0812">Transmembrane</keyword>
<reference evidence="2" key="1">
    <citation type="submission" date="2018-02" db="EMBL/GenBank/DDBJ databases">
        <title>Rhizophora mucronata_Transcriptome.</title>
        <authorList>
            <person name="Meera S.P."/>
            <person name="Sreeshan A."/>
            <person name="Augustine A."/>
        </authorList>
    </citation>
    <scope>NUCLEOTIDE SEQUENCE</scope>
    <source>
        <tissue evidence="2">Leaf</tissue>
    </source>
</reference>
<evidence type="ECO:0000256" key="1">
    <source>
        <dbReference type="SAM" id="Phobius"/>
    </source>
</evidence>
<dbReference type="EMBL" id="GGEC01074060">
    <property type="protein sequence ID" value="MBX54544.1"/>
    <property type="molecule type" value="Transcribed_RNA"/>
</dbReference>
<accession>A0A2P2PIE2</accession>
<dbReference type="AlphaFoldDB" id="A0A2P2PIE2"/>
<name>A0A2P2PIE2_RHIMU</name>